<evidence type="ECO:0000313" key="4">
    <source>
        <dbReference type="Proteomes" id="UP000186940"/>
    </source>
</evidence>
<keyword evidence="1" id="KW-0472">Membrane</keyword>
<evidence type="ECO:0000259" key="2">
    <source>
        <dbReference type="Pfam" id="PF24034"/>
    </source>
</evidence>
<gene>
    <name evidence="3" type="ORF">SCAL_000010</name>
</gene>
<dbReference type="Gene3D" id="1.10.10.10">
    <property type="entry name" value="Winged helix-like DNA-binding domain superfamily/Winged helix DNA-binding domain"/>
    <property type="match status" value="1"/>
</dbReference>
<dbReference type="EMBL" id="LYOS01000001">
    <property type="protein sequence ID" value="OFV68334.1"/>
    <property type="molecule type" value="Genomic_DNA"/>
</dbReference>
<sequence>MLILLILLLILFFTLITPLSHADTTCTIGGVAYDYLTLEPLPDTIIEINTTPPQTYVSKDGNYRLNVPEGSYHLTAKHYENNLLEYYTEENITVAGGGDYTLDLIMLPAIEDEFLFDEPDLSDFDDVLIEDESQENQIWLMVPAVIAFIVIITITGWYLLFARSKKIEEGTTEAMIKSEEGDLRPLPDDLLEIVEILKKHDGRMTQKELRKLLPHSESKISLMITDLENRGIVTRVKRGRGNVILLESSQ</sequence>
<reference evidence="3" key="1">
    <citation type="submission" date="2016-05" db="EMBL/GenBank/DDBJ databases">
        <title>Microbial consortia oxidize butane by reversing methanogenesis.</title>
        <authorList>
            <person name="Laso-Perez R."/>
            <person name="Richter M."/>
            <person name="Wegener G."/>
            <person name="Musat F."/>
        </authorList>
    </citation>
    <scope>NUCLEOTIDE SEQUENCE [LARGE SCALE GENOMIC DNA]</scope>
    <source>
        <strain evidence="3">BOX2</strain>
    </source>
</reference>
<dbReference type="Gene3D" id="2.60.40.1120">
    <property type="entry name" value="Carboxypeptidase-like, regulatory domain"/>
    <property type="match status" value="1"/>
</dbReference>
<dbReference type="InterPro" id="IPR055767">
    <property type="entry name" value="DUF7343"/>
</dbReference>
<keyword evidence="1" id="KW-0812">Transmembrane</keyword>
<organism evidence="3 4">
    <name type="scientific">Candidatus Syntropharchaeum caldarium</name>
    <dbReference type="NCBI Taxonomy" id="1838285"/>
    <lineage>
        <taxon>Archaea</taxon>
        <taxon>Methanobacteriati</taxon>
        <taxon>Methanobacteriota</taxon>
        <taxon>Stenosarchaea group</taxon>
        <taxon>Methanomicrobia</taxon>
        <taxon>Methanosarcinales</taxon>
        <taxon>ANME-2 cluster</taxon>
        <taxon>Candidatus Syntropharchaeum</taxon>
    </lineage>
</organism>
<feature type="transmembrane region" description="Helical" evidence="1">
    <location>
        <begin position="138"/>
        <end position="160"/>
    </location>
</feature>
<dbReference type="SUPFAM" id="SSF46785">
    <property type="entry name" value="Winged helix' DNA-binding domain"/>
    <property type="match status" value="1"/>
</dbReference>
<dbReference type="SUPFAM" id="SSF49464">
    <property type="entry name" value="Carboxypeptidase regulatory domain-like"/>
    <property type="match status" value="1"/>
</dbReference>
<dbReference type="Pfam" id="PF24034">
    <property type="entry name" value="DUF7343"/>
    <property type="match status" value="1"/>
</dbReference>
<dbReference type="AlphaFoldDB" id="A0A1F2PBB7"/>
<dbReference type="InterPro" id="IPR008969">
    <property type="entry name" value="CarboxyPept-like_regulatory"/>
</dbReference>
<dbReference type="InterPro" id="IPR036388">
    <property type="entry name" value="WH-like_DNA-bd_sf"/>
</dbReference>
<protein>
    <submittedName>
        <fullName evidence="3">Membrane-associated protein/domain protein</fullName>
    </submittedName>
</protein>
<feature type="domain" description="DUF7343" evidence="2">
    <location>
        <begin position="190"/>
        <end position="246"/>
    </location>
</feature>
<proteinExistence type="predicted"/>
<dbReference type="Proteomes" id="UP000186940">
    <property type="component" value="Unassembled WGS sequence"/>
</dbReference>
<keyword evidence="1" id="KW-1133">Transmembrane helix</keyword>
<comment type="caution">
    <text evidence="3">The sequence shown here is derived from an EMBL/GenBank/DDBJ whole genome shotgun (WGS) entry which is preliminary data.</text>
</comment>
<evidence type="ECO:0000256" key="1">
    <source>
        <dbReference type="SAM" id="Phobius"/>
    </source>
</evidence>
<dbReference type="InterPro" id="IPR036390">
    <property type="entry name" value="WH_DNA-bd_sf"/>
</dbReference>
<keyword evidence="4" id="KW-1185">Reference proteome</keyword>
<accession>A0A1F2PBB7</accession>
<evidence type="ECO:0000313" key="3">
    <source>
        <dbReference type="EMBL" id="OFV68334.1"/>
    </source>
</evidence>
<name>A0A1F2PBB7_9EURY</name>